<dbReference type="PIRSF" id="PIRSF000018">
    <property type="entry name" value="Mb_ADH_cyt_c"/>
    <property type="match status" value="1"/>
</dbReference>
<feature type="chain" id="PRO_5002639937" evidence="7">
    <location>
        <begin position="21"/>
        <end position="429"/>
    </location>
</feature>
<keyword evidence="7" id="KW-0732">Signal</keyword>
<feature type="binding site" description="covalent" evidence="4">
    <location>
        <position position="61"/>
    </location>
    <ligand>
        <name>heme c</name>
        <dbReference type="ChEBI" id="CHEBI:61717"/>
        <label>1</label>
    </ligand>
</feature>
<feature type="region of interest" description="Disordered" evidence="6">
    <location>
        <begin position="299"/>
        <end position="319"/>
    </location>
</feature>
<feature type="domain" description="Cytochrome c" evidence="8">
    <location>
        <begin position="189"/>
        <end position="299"/>
    </location>
</feature>
<evidence type="ECO:0000256" key="2">
    <source>
        <dbReference type="ARBA" id="ARBA00022723"/>
    </source>
</evidence>
<dbReference type="GO" id="GO:0005506">
    <property type="term" value="F:iron ion binding"/>
    <property type="evidence" value="ECO:0007669"/>
    <property type="project" value="InterPro"/>
</dbReference>
<dbReference type="GO" id="GO:0016020">
    <property type="term" value="C:membrane"/>
    <property type="evidence" value="ECO:0007669"/>
    <property type="project" value="InterPro"/>
</dbReference>
<accession>A1VP25</accession>
<feature type="signal peptide" evidence="7">
    <location>
        <begin position="1"/>
        <end position="20"/>
    </location>
</feature>
<dbReference type="PANTHER" id="PTHR35008:SF4">
    <property type="entry name" value="BLL4482 PROTEIN"/>
    <property type="match status" value="1"/>
</dbReference>
<dbReference type="GO" id="GO:0009055">
    <property type="term" value="F:electron transfer activity"/>
    <property type="evidence" value="ECO:0007669"/>
    <property type="project" value="InterPro"/>
</dbReference>
<evidence type="ECO:0000256" key="4">
    <source>
        <dbReference type="PIRSR" id="PIRSR000018-50"/>
    </source>
</evidence>
<feature type="binding site" description="covalent" evidence="4">
    <location>
        <position position="331"/>
    </location>
    <ligand>
        <name>heme c</name>
        <dbReference type="ChEBI" id="CHEBI:61717"/>
        <label>3</label>
    </ligand>
</feature>
<feature type="binding site" description="covalent" evidence="4">
    <location>
        <position position="334"/>
    </location>
    <ligand>
        <name>heme c</name>
        <dbReference type="ChEBI" id="CHEBI:61717"/>
        <label>3</label>
    </ligand>
</feature>
<feature type="binding site" description="axial binding residue" evidence="5">
    <location>
        <position position="335"/>
    </location>
    <ligand>
        <name>heme c</name>
        <dbReference type="ChEBI" id="CHEBI:61717"/>
        <label>3</label>
    </ligand>
    <ligandPart>
        <name>Fe</name>
        <dbReference type="ChEBI" id="CHEBI:18248"/>
    </ligandPart>
</feature>
<evidence type="ECO:0000313" key="10">
    <source>
        <dbReference type="Proteomes" id="UP000000644"/>
    </source>
</evidence>
<reference evidence="10" key="1">
    <citation type="journal article" date="2009" name="Environ. Microbiol.">
        <title>The genome of Polaromonas naphthalenivorans strain CJ2, isolated from coal tar-contaminated sediment, reveals physiological and metabolic versatility and evolution through extensive horizontal gene transfer.</title>
        <authorList>
            <person name="Yagi J.M."/>
            <person name="Sims D."/>
            <person name="Brettin T."/>
            <person name="Bruce D."/>
            <person name="Madsen E.L."/>
        </authorList>
    </citation>
    <scope>NUCLEOTIDE SEQUENCE [LARGE SCALE GENOMIC DNA]</scope>
    <source>
        <strain evidence="10">CJ2</strain>
    </source>
</reference>
<dbReference type="RefSeq" id="WP_011801481.1">
    <property type="nucleotide sequence ID" value="NC_008781.1"/>
</dbReference>
<evidence type="ECO:0000256" key="3">
    <source>
        <dbReference type="ARBA" id="ARBA00023004"/>
    </source>
</evidence>
<dbReference type="SUPFAM" id="SSF46626">
    <property type="entry name" value="Cytochrome c"/>
    <property type="match status" value="3"/>
</dbReference>
<sequence length="429" mass="45598">MKKMLKLALSMGLLAVGAAAVVWSLNVRDEVDVNAPVAFVTSDSVIARGKYLTVAGNCMTCHTARGGQNYAGGLGIATPFGTVFTSNLTPDATTGIGSWTASHFWRALHNGRSKDGRLLYPAFPYTSYTQVTREDSDAMFAYLRSQPAVNQPNQPNTLRFPYQSQAALAVWRTLYFKPGVYQPDARRDAEWNRGAYLTSGLGHCSACHSPRDALGGTRNSLALAGGLIPMQNWYAPSLTSPHEAGVSHWDREQIVGLLKNGVAPGTSASGPMAEVVLRSTQHLTNQDLGAMASYLKALPGASAPPEKTAPPGPARPSLGTNKTAKLYEQHCAQCHGTQGEGIANAYPPLASNRAVTMTSTTNLVQMVLGGGYPPATAGNPKPFGMPPFVLVLSDSEIADVITHIRTSWGNQAGAVTPQEVNRIRANQGH</sequence>
<dbReference type="AlphaFoldDB" id="A1VP25"/>
<name>A1VP25_POLNA</name>
<dbReference type="PANTHER" id="PTHR35008">
    <property type="entry name" value="BLL4482 PROTEIN-RELATED"/>
    <property type="match status" value="1"/>
</dbReference>
<feature type="binding site" description="covalent" evidence="4">
    <location>
        <position position="207"/>
    </location>
    <ligand>
        <name>heme c</name>
        <dbReference type="ChEBI" id="CHEBI:61717"/>
        <label>2</label>
    </ligand>
</feature>
<dbReference type="PROSITE" id="PS51007">
    <property type="entry name" value="CYTC"/>
    <property type="match status" value="3"/>
</dbReference>
<dbReference type="InterPro" id="IPR036909">
    <property type="entry name" value="Cyt_c-like_dom_sf"/>
</dbReference>
<dbReference type="InterPro" id="IPR051459">
    <property type="entry name" value="Cytochrome_c-type_DH"/>
</dbReference>
<dbReference type="eggNOG" id="COG2010">
    <property type="taxonomic scope" value="Bacteria"/>
</dbReference>
<dbReference type="HOGENOM" id="CLU_028594_0_1_4"/>
<evidence type="ECO:0000256" key="6">
    <source>
        <dbReference type="SAM" id="MobiDB-lite"/>
    </source>
</evidence>
<dbReference type="KEGG" id="pna:Pnap_2094"/>
<dbReference type="Gene3D" id="1.10.760.10">
    <property type="entry name" value="Cytochrome c-like domain"/>
    <property type="match status" value="2"/>
</dbReference>
<evidence type="ECO:0000313" key="9">
    <source>
        <dbReference type="EMBL" id="ABM37403.1"/>
    </source>
</evidence>
<dbReference type="EMBL" id="CP000529">
    <property type="protein sequence ID" value="ABM37403.1"/>
    <property type="molecule type" value="Genomic_DNA"/>
</dbReference>
<keyword evidence="3 5" id="KW-0408">Iron</keyword>
<keyword evidence="1 4" id="KW-0349">Heme</keyword>
<dbReference type="InterPro" id="IPR014353">
    <property type="entry name" value="Membr-bd_ADH_cyt_c"/>
</dbReference>
<dbReference type="GO" id="GO:0016614">
    <property type="term" value="F:oxidoreductase activity, acting on CH-OH group of donors"/>
    <property type="evidence" value="ECO:0007669"/>
    <property type="project" value="InterPro"/>
</dbReference>
<dbReference type="OrthoDB" id="9809720at2"/>
<comment type="cofactor">
    <cofactor evidence="4">
        <name>heme c</name>
        <dbReference type="ChEBI" id="CHEBI:61717"/>
    </cofactor>
    <text evidence="4">Binds 3 heme c groups covalently per subunit.</text>
</comment>
<feature type="binding site" description="covalent" evidence="4">
    <location>
        <position position="204"/>
    </location>
    <ligand>
        <name>heme c</name>
        <dbReference type="ChEBI" id="CHEBI:61717"/>
        <label>2</label>
    </ligand>
</feature>
<feature type="domain" description="Cytochrome c" evidence="8">
    <location>
        <begin position="44"/>
        <end position="147"/>
    </location>
</feature>
<evidence type="ECO:0000259" key="8">
    <source>
        <dbReference type="PROSITE" id="PS51007"/>
    </source>
</evidence>
<organism evidence="9 10">
    <name type="scientific">Polaromonas naphthalenivorans (strain CJ2)</name>
    <dbReference type="NCBI Taxonomy" id="365044"/>
    <lineage>
        <taxon>Bacteria</taxon>
        <taxon>Pseudomonadati</taxon>
        <taxon>Pseudomonadota</taxon>
        <taxon>Betaproteobacteria</taxon>
        <taxon>Burkholderiales</taxon>
        <taxon>Comamonadaceae</taxon>
        <taxon>Polaromonas</taxon>
    </lineage>
</organism>
<feature type="binding site" description="axial binding residue" evidence="5">
    <location>
        <position position="62"/>
    </location>
    <ligand>
        <name>heme c</name>
        <dbReference type="ChEBI" id="CHEBI:61717"/>
        <label>1</label>
    </ligand>
    <ligandPart>
        <name>Fe</name>
        <dbReference type="ChEBI" id="CHEBI:18248"/>
    </ligandPart>
</feature>
<feature type="binding site" description="covalent" evidence="4">
    <location>
        <position position="58"/>
    </location>
    <ligand>
        <name>heme c</name>
        <dbReference type="ChEBI" id="CHEBI:61717"/>
        <label>1</label>
    </ligand>
</feature>
<protein>
    <submittedName>
        <fullName evidence="9">Cytochrome c, class I</fullName>
    </submittedName>
</protein>
<feature type="binding site" description="axial binding residue" evidence="5">
    <location>
        <position position="208"/>
    </location>
    <ligand>
        <name>heme c</name>
        <dbReference type="ChEBI" id="CHEBI:61717"/>
        <label>2</label>
    </ligand>
    <ligandPart>
        <name>Fe</name>
        <dbReference type="ChEBI" id="CHEBI:18248"/>
    </ligandPart>
</feature>
<dbReference type="Pfam" id="PF00034">
    <property type="entry name" value="Cytochrom_C"/>
    <property type="match status" value="3"/>
</dbReference>
<feature type="domain" description="Cytochrome c" evidence="8">
    <location>
        <begin position="318"/>
        <end position="408"/>
    </location>
</feature>
<keyword evidence="10" id="KW-1185">Reference proteome</keyword>
<gene>
    <name evidence="9" type="ordered locus">Pnap_2094</name>
</gene>
<dbReference type="InterPro" id="IPR009056">
    <property type="entry name" value="Cyt_c-like_dom"/>
</dbReference>
<evidence type="ECO:0000256" key="5">
    <source>
        <dbReference type="PIRSR" id="PIRSR000018-51"/>
    </source>
</evidence>
<keyword evidence="2 5" id="KW-0479">Metal-binding</keyword>
<dbReference type="GO" id="GO:0020037">
    <property type="term" value="F:heme binding"/>
    <property type="evidence" value="ECO:0007669"/>
    <property type="project" value="InterPro"/>
</dbReference>
<evidence type="ECO:0000256" key="1">
    <source>
        <dbReference type="ARBA" id="ARBA00022617"/>
    </source>
</evidence>
<evidence type="ECO:0000256" key="7">
    <source>
        <dbReference type="SAM" id="SignalP"/>
    </source>
</evidence>
<dbReference type="Proteomes" id="UP000000644">
    <property type="component" value="Chromosome"/>
</dbReference>
<proteinExistence type="predicted"/>
<dbReference type="STRING" id="365044.Pnap_2094"/>